<dbReference type="AlphaFoldDB" id="A0A561UNH5"/>
<comment type="subcellular location">
    <subcellularLocation>
        <location evidence="1">Cell envelope</location>
    </subcellularLocation>
</comment>
<dbReference type="SUPFAM" id="SSF53850">
    <property type="entry name" value="Periplasmic binding protein-like II"/>
    <property type="match status" value="1"/>
</dbReference>
<dbReference type="PANTHER" id="PTHR30290">
    <property type="entry name" value="PERIPLASMIC BINDING COMPONENT OF ABC TRANSPORTER"/>
    <property type="match status" value="1"/>
</dbReference>
<dbReference type="InterPro" id="IPR000914">
    <property type="entry name" value="SBP_5_dom"/>
</dbReference>
<name>A0A561UNH5_9ACTN</name>
<comment type="similarity">
    <text evidence="2">Belongs to the bacterial solute-binding protein 5 family.</text>
</comment>
<feature type="chain" id="PRO_5038429889" evidence="5">
    <location>
        <begin position="25"/>
        <end position="538"/>
    </location>
</feature>
<dbReference type="GO" id="GO:1904680">
    <property type="term" value="F:peptide transmembrane transporter activity"/>
    <property type="evidence" value="ECO:0007669"/>
    <property type="project" value="TreeGrafter"/>
</dbReference>
<dbReference type="GO" id="GO:0030313">
    <property type="term" value="C:cell envelope"/>
    <property type="evidence" value="ECO:0007669"/>
    <property type="project" value="UniProtKB-SubCell"/>
</dbReference>
<accession>A0A561UNH5</accession>
<feature type="domain" description="Solute-binding protein family 5" evidence="6">
    <location>
        <begin position="85"/>
        <end position="454"/>
    </location>
</feature>
<gene>
    <name evidence="7" type="ORF">FHX73_114800</name>
</gene>
<dbReference type="GO" id="GO:0042597">
    <property type="term" value="C:periplasmic space"/>
    <property type="evidence" value="ECO:0007669"/>
    <property type="project" value="UniProtKB-ARBA"/>
</dbReference>
<keyword evidence="8" id="KW-1185">Reference proteome</keyword>
<dbReference type="Proteomes" id="UP000317940">
    <property type="component" value="Unassembled WGS sequence"/>
</dbReference>
<evidence type="ECO:0000256" key="4">
    <source>
        <dbReference type="ARBA" id="ARBA00022729"/>
    </source>
</evidence>
<dbReference type="PANTHER" id="PTHR30290:SF10">
    <property type="entry name" value="PERIPLASMIC OLIGOPEPTIDE-BINDING PROTEIN-RELATED"/>
    <property type="match status" value="1"/>
</dbReference>
<evidence type="ECO:0000259" key="6">
    <source>
        <dbReference type="Pfam" id="PF00496"/>
    </source>
</evidence>
<dbReference type="OrthoDB" id="9801912at2"/>
<keyword evidence="3" id="KW-0813">Transport</keyword>
<organism evidence="7 8">
    <name type="scientific">Kitasatospora viridis</name>
    <dbReference type="NCBI Taxonomy" id="281105"/>
    <lineage>
        <taxon>Bacteria</taxon>
        <taxon>Bacillati</taxon>
        <taxon>Actinomycetota</taxon>
        <taxon>Actinomycetes</taxon>
        <taxon>Kitasatosporales</taxon>
        <taxon>Streptomycetaceae</taxon>
        <taxon>Kitasatospora</taxon>
    </lineage>
</organism>
<reference evidence="7 8" key="1">
    <citation type="submission" date="2019-06" db="EMBL/GenBank/DDBJ databases">
        <title>Sequencing the genomes of 1000 actinobacteria strains.</title>
        <authorList>
            <person name="Klenk H.-P."/>
        </authorList>
    </citation>
    <scope>NUCLEOTIDE SEQUENCE [LARGE SCALE GENOMIC DNA]</scope>
    <source>
        <strain evidence="7 8">DSM 44826</strain>
    </source>
</reference>
<dbReference type="Gene3D" id="3.40.190.10">
    <property type="entry name" value="Periplasmic binding protein-like II"/>
    <property type="match status" value="1"/>
</dbReference>
<dbReference type="PROSITE" id="PS51257">
    <property type="entry name" value="PROKAR_LIPOPROTEIN"/>
    <property type="match status" value="1"/>
</dbReference>
<dbReference type="GO" id="GO:0043190">
    <property type="term" value="C:ATP-binding cassette (ABC) transporter complex"/>
    <property type="evidence" value="ECO:0007669"/>
    <property type="project" value="InterPro"/>
</dbReference>
<proteinExistence type="inferred from homology"/>
<dbReference type="RefSeq" id="WP_145906949.1">
    <property type="nucleotide sequence ID" value="NZ_BAAAMZ010000003.1"/>
</dbReference>
<keyword evidence="4 5" id="KW-0732">Signal</keyword>
<dbReference type="PIRSF" id="PIRSF002741">
    <property type="entry name" value="MppA"/>
    <property type="match status" value="1"/>
</dbReference>
<evidence type="ECO:0000256" key="3">
    <source>
        <dbReference type="ARBA" id="ARBA00022448"/>
    </source>
</evidence>
<feature type="signal peptide" evidence="5">
    <location>
        <begin position="1"/>
        <end position="24"/>
    </location>
</feature>
<dbReference type="GO" id="GO:0015833">
    <property type="term" value="P:peptide transport"/>
    <property type="evidence" value="ECO:0007669"/>
    <property type="project" value="TreeGrafter"/>
</dbReference>
<comment type="caution">
    <text evidence="7">The sequence shown here is derived from an EMBL/GenBank/DDBJ whole genome shotgun (WGS) entry which is preliminary data.</text>
</comment>
<dbReference type="Gene3D" id="3.10.105.10">
    <property type="entry name" value="Dipeptide-binding Protein, Domain 3"/>
    <property type="match status" value="1"/>
</dbReference>
<dbReference type="InterPro" id="IPR030678">
    <property type="entry name" value="Peptide/Ni-bd"/>
</dbReference>
<dbReference type="InterPro" id="IPR039424">
    <property type="entry name" value="SBP_5"/>
</dbReference>
<sequence length="538" mass="56963">MSPATRRVPRRLAAMGCGALLATALTGCGSVKSITGGGDSAPITLGTTNSTSVLDPAGAYDLGSWMILENSFQTLLRYPAGATVPQPDAAQECGFTGADAMTYQCTLRTGLSFSNGHPLTAQDVAFSIDRMKKIADPNGPSDLFSTVKSVEATSATQVVFHLSQADAVLPDKLASAAGSIVDHQVFPADKELPNDQLVGSGPYAIDSVDESGSGAAKSIDKVTLSANGKYKGDQELHNKKFAVRFFTSPDDLKSALDSGAVDLTDNSLDPAVSARMLSEQNKGQDGVKVTTSDSSDTRFMVFNTKDATMGQVAVRQAIAQVLDRQTITRDVYQRTAQPLYSVVPAGVTGHNTAFYDHYGDPDPAKAKAILAAAKITTPVKFTLTWSRTRAKNAEADAIKRQLEATGLFQVTVTEQPDWEAFKKGWADGSYQAYTVGWSADYPDADDFVVPLVVDGGAFHNGFDDPQISQQLVPQTLKQADRGAATTTFGAIQNAIATQVPLLPLFQNTAFYAAKPNITGVDATVDSTGIFRFGAIGRS</sequence>
<evidence type="ECO:0000256" key="2">
    <source>
        <dbReference type="ARBA" id="ARBA00005695"/>
    </source>
</evidence>
<protein>
    <submittedName>
        <fullName evidence="7">Peptide/nickel transport system substrate-binding protein</fullName>
    </submittedName>
</protein>
<dbReference type="Gene3D" id="3.90.76.10">
    <property type="entry name" value="Dipeptide-binding Protein, Domain 1"/>
    <property type="match status" value="1"/>
</dbReference>
<dbReference type="Pfam" id="PF00496">
    <property type="entry name" value="SBP_bac_5"/>
    <property type="match status" value="1"/>
</dbReference>
<evidence type="ECO:0000313" key="7">
    <source>
        <dbReference type="EMBL" id="TWG00919.1"/>
    </source>
</evidence>
<evidence type="ECO:0000256" key="1">
    <source>
        <dbReference type="ARBA" id="ARBA00004196"/>
    </source>
</evidence>
<dbReference type="EMBL" id="VIWT01000001">
    <property type="protein sequence ID" value="TWG00919.1"/>
    <property type="molecule type" value="Genomic_DNA"/>
</dbReference>
<evidence type="ECO:0000313" key="8">
    <source>
        <dbReference type="Proteomes" id="UP000317940"/>
    </source>
</evidence>
<evidence type="ECO:0000256" key="5">
    <source>
        <dbReference type="SAM" id="SignalP"/>
    </source>
</evidence>